<keyword evidence="4" id="KW-0560">Oxidoreductase</keyword>
<comment type="caution">
    <text evidence="6">The sequence shown here is derived from an EMBL/GenBank/DDBJ whole genome shotgun (WGS) entry which is preliminary data.</text>
</comment>
<evidence type="ECO:0000313" key="7">
    <source>
        <dbReference type="Proteomes" id="UP000654604"/>
    </source>
</evidence>
<dbReference type="InterPro" id="IPR004294">
    <property type="entry name" value="Carotenoid_Oase"/>
</dbReference>
<evidence type="ECO:0000256" key="4">
    <source>
        <dbReference type="ARBA" id="ARBA00023002"/>
    </source>
</evidence>
<reference evidence="6 7" key="1">
    <citation type="submission" date="2020-10" db="EMBL/GenBank/DDBJ databases">
        <authorList>
            <person name="Castelo-Branco R."/>
            <person name="Eusebio N."/>
            <person name="Adriana R."/>
            <person name="Vieira A."/>
            <person name="Brugerolle De Fraissinette N."/>
            <person name="Rezende De Castro R."/>
            <person name="Schneider M.P."/>
            <person name="Vasconcelos V."/>
            <person name="Leao P.N."/>
        </authorList>
    </citation>
    <scope>NUCLEOTIDE SEQUENCE [LARGE SCALE GENOMIC DNA]</scope>
    <source>
        <strain evidence="6 7">LEGE 03274</strain>
    </source>
</reference>
<evidence type="ECO:0000313" key="6">
    <source>
        <dbReference type="EMBL" id="MBE9222423.1"/>
    </source>
</evidence>
<keyword evidence="7" id="KW-1185">Reference proteome</keyword>
<evidence type="ECO:0000256" key="2">
    <source>
        <dbReference type="ARBA" id="ARBA00006787"/>
    </source>
</evidence>
<gene>
    <name evidence="6" type="ORF">IQ215_06905</name>
</gene>
<evidence type="ECO:0000256" key="3">
    <source>
        <dbReference type="ARBA" id="ARBA00022723"/>
    </source>
</evidence>
<evidence type="ECO:0000256" key="5">
    <source>
        <dbReference type="ARBA" id="ARBA00023004"/>
    </source>
</evidence>
<organism evidence="6 7">
    <name type="scientific">Cyanobacterium stanieri LEGE 03274</name>
    <dbReference type="NCBI Taxonomy" id="1828756"/>
    <lineage>
        <taxon>Bacteria</taxon>
        <taxon>Bacillati</taxon>
        <taxon>Cyanobacteriota</taxon>
        <taxon>Cyanophyceae</taxon>
        <taxon>Oscillatoriophycideae</taxon>
        <taxon>Chroococcales</taxon>
        <taxon>Geminocystaceae</taxon>
        <taxon>Cyanobacterium</taxon>
    </lineage>
</organism>
<keyword evidence="5" id="KW-0408">Iron</keyword>
<name>A0ABR9V3F3_9CHRO</name>
<dbReference type="Pfam" id="PF03055">
    <property type="entry name" value="RPE65"/>
    <property type="match status" value="1"/>
</dbReference>
<dbReference type="RefSeq" id="WP_193800586.1">
    <property type="nucleotide sequence ID" value="NZ_JADEWC010000012.1"/>
</dbReference>
<proteinExistence type="inferred from homology"/>
<dbReference type="PANTHER" id="PTHR10543">
    <property type="entry name" value="BETA-CAROTENE DIOXYGENASE"/>
    <property type="match status" value="1"/>
</dbReference>
<accession>A0ABR9V3F3</accession>
<protein>
    <submittedName>
        <fullName evidence="6">Carotenoid oxygenase family protein</fullName>
    </submittedName>
</protein>
<sequence length="493" mass="56286">MVQIENKPVENKSYSLEDWRKGYESQPHEKEYWIEDIEGEIPPDLRGTLYRNGPGLLEVYGTPLNHPFDGDGMICSFKFTDEGCYFRNSYVKTKEYLEEKEAQKMLYRGVFGSQKPGGILGNIFDIKVKNIANTNVIKLGKKLLALWEAALPYYLDPETLETKKLDNLDGILKDGDVFSAHPRIDPHSPFNNGKPSLINFGIKPGLSSTINIYEFDLEGNILQQYSHITPGFCFIHDFLITPNYIIFFQNPTSYNPLPFVFGIKGAGECLDFKENETTKIILIPRHTPHKDVITLETNAGFIFHHANAFEKDEKTLIIDSVCYAKLSQINPDKSYKEVDFDELAPGQLFRFKLDLNTQKVEKELLNQRCVEFPFINPENVGRDYRYLFIGATHNATKNAPLQALLKFDLYTKEEQLYSFAPKGFAGEPIFVPKNNTTGEDDAWILDLIYDSENHRSDLVIFDGKDISQPVATLHLKQHIPYGLHGSWASTIDN</sequence>
<dbReference type="EMBL" id="JADEWC010000012">
    <property type="protein sequence ID" value="MBE9222423.1"/>
    <property type="molecule type" value="Genomic_DNA"/>
</dbReference>
<keyword evidence="3" id="KW-0479">Metal-binding</keyword>
<dbReference type="Proteomes" id="UP000654604">
    <property type="component" value="Unassembled WGS sequence"/>
</dbReference>
<comment type="cofactor">
    <cofactor evidence="1">
        <name>Fe(2+)</name>
        <dbReference type="ChEBI" id="CHEBI:29033"/>
    </cofactor>
</comment>
<dbReference type="PANTHER" id="PTHR10543:SF89">
    <property type="entry name" value="CAROTENOID 9,10(9',10')-CLEAVAGE DIOXYGENASE 1"/>
    <property type="match status" value="1"/>
</dbReference>
<evidence type="ECO:0000256" key="1">
    <source>
        <dbReference type="ARBA" id="ARBA00001954"/>
    </source>
</evidence>
<comment type="similarity">
    <text evidence="2">Belongs to the carotenoid oxygenase family.</text>
</comment>